<evidence type="ECO:0000259" key="1">
    <source>
        <dbReference type="Pfam" id="PF12697"/>
    </source>
</evidence>
<dbReference type="AlphaFoldDB" id="A0A2P7QRL3"/>
<dbReference type="Proteomes" id="UP000241167">
    <property type="component" value="Unassembled WGS sequence"/>
</dbReference>
<dbReference type="RefSeq" id="WP_106512722.1">
    <property type="nucleotide sequence ID" value="NZ_PXYI01000003.1"/>
</dbReference>
<sequence length="252" mass="26588">MNATRHDFTARDGVRLNYAELGEAGARPVILIHGLFSDAETNWLKFGHAAKIAARGYRVIMPDLRAHGLSDKPRDPAAYPADVLADDGFALIAHLGLSDYDLGGYSLGARTAVRMVIKGAAPRRLVVSGMGLRGLLNTGGRAHHFRKILTGLGTFERGSPEWMAEAFLKTTGGDPQALLPLLGSFVDSTAAEVGAIALPTLVLAGAEDQDNGHAQELAEALPNATFVEMPGNHMSAVTKPDLGRAIADFLGG</sequence>
<comment type="caution">
    <text evidence="2">The sequence shown here is derived from an EMBL/GenBank/DDBJ whole genome shotgun (WGS) entry which is preliminary data.</text>
</comment>
<dbReference type="InterPro" id="IPR050266">
    <property type="entry name" value="AB_hydrolase_sf"/>
</dbReference>
<reference evidence="2 3" key="1">
    <citation type="submission" date="2018-03" db="EMBL/GenBank/DDBJ databases">
        <title>The draft genome of Sphingosinicella sp. GL-C-18.</title>
        <authorList>
            <person name="Liu L."/>
            <person name="Li L."/>
            <person name="Liang L."/>
            <person name="Zhang X."/>
            <person name="Wang T."/>
        </authorList>
    </citation>
    <scope>NUCLEOTIDE SEQUENCE [LARGE SCALE GENOMIC DNA]</scope>
    <source>
        <strain evidence="2 3">GL-C-18</strain>
    </source>
</reference>
<dbReference type="Pfam" id="PF12697">
    <property type="entry name" value="Abhydrolase_6"/>
    <property type="match status" value="1"/>
</dbReference>
<organism evidence="2 3">
    <name type="scientific">Allosphingosinicella deserti</name>
    <dbReference type="NCBI Taxonomy" id="2116704"/>
    <lineage>
        <taxon>Bacteria</taxon>
        <taxon>Pseudomonadati</taxon>
        <taxon>Pseudomonadota</taxon>
        <taxon>Alphaproteobacteria</taxon>
        <taxon>Sphingomonadales</taxon>
        <taxon>Sphingomonadaceae</taxon>
        <taxon>Allosphingosinicella</taxon>
    </lineage>
</organism>
<gene>
    <name evidence="2" type="ORF">C7I55_09595</name>
</gene>
<accession>A0A2P7QRL3</accession>
<proteinExistence type="predicted"/>
<keyword evidence="3" id="KW-1185">Reference proteome</keyword>
<dbReference type="EMBL" id="PXYI01000003">
    <property type="protein sequence ID" value="PSJ40570.1"/>
    <property type="molecule type" value="Genomic_DNA"/>
</dbReference>
<dbReference type="SUPFAM" id="SSF53474">
    <property type="entry name" value="alpha/beta-Hydrolases"/>
    <property type="match status" value="1"/>
</dbReference>
<dbReference type="OrthoDB" id="9804723at2"/>
<dbReference type="InterPro" id="IPR000073">
    <property type="entry name" value="AB_hydrolase_1"/>
</dbReference>
<keyword evidence="2" id="KW-0378">Hydrolase</keyword>
<dbReference type="Gene3D" id="3.40.50.1820">
    <property type="entry name" value="alpha/beta hydrolase"/>
    <property type="match status" value="1"/>
</dbReference>
<name>A0A2P7QRL3_9SPHN</name>
<dbReference type="GO" id="GO:0016787">
    <property type="term" value="F:hydrolase activity"/>
    <property type="evidence" value="ECO:0007669"/>
    <property type="project" value="UniProtKB-KW"/>
</dbReference>
<dbReference type="PANTHER" id="PTHR43798">
    <property type="entry name" value="MONOACYLGLYCEROL LIPASE"/>
    <property type="match status" value="1"/>
</dbReference>
<dbReference type="InterPro" id="IPR029058">
    <property type="entry name" value="AB_hydrolase_fold"/>
</dbReference>
<evidence type="ECO:0000313" key="3">
    <source>
        <dbReference type="Proteomes" id="UP000241167"/>
    </source>
</evidence>
<feature type="domain" description="AB hydrolase-1" evidence="1">
    <location>
        <begin position="29"/>
        <end position="235"/>
    </location>
</feature>
<evidence type="ECO:0000313" key="2">
    <source>
        <dbReference type="EMBL" id="PSJ40570.1"/>
    </source>
</evidence>
<protein>
    <submittedName>
        <fullName evidence="2">Alpha/beta hydrolase</fullName>
    </submittedName>
</protein>